<organism evidence="1 3">
    <name type="scientific">Vibrio tasmaniensis</name>
    <dbReference type="NCBI Taxonomy" id="212663"/>
    <lineage>
        <taxon>Bacteria</taxon>
        <taxon>Pseudomonadati</taxon>
        <taxon>Pseudomonadota</taxon>
        <taxon>Gammaproteobacteria</taxon>
        <taxon>Vibrionales</taxon>
        <taxon>Vibrionaceae</taxon>
        <taxon>Vibrio</taxon>
    </lineage>
</organism>
<evidence type="ECO:0008006" key="5">
    <source>
        <dbReference type="Google" id="ProtNLM"/>
    </source>
</evidence>
<dbReference type="EMBL" id="MDBP01000014">
    <property type="protein sequence ID" value="PMP17806.1"/>
    <property type="molecule type" value="Genomic_DNA"/>
</dbReference>
<dbReference type="AlphaFoldDB" id="A0A2N7NNF8"/>
<evidence type="ECO:0000313" key="2">
    <source>
        <dbReference type="EMBL" id="TKG29011.1"/>
    </source>
</evidence>
<evidence type="ECO:0000313" key="4">
    <source>
        <dbReference type="Proteomes" id="UP000308018"/>
    </source>
</evidence>
<dbReference type="EMBL" id="SYVV01000037">
    <property type="protein sequence ID" value="TKG29011.1"/>
    <property type="molecule type" value="Genomic_DNA"/>
</dbReference>
<dbReference type="Proteomes" id="UP000235579">
    <property type="component" value="Unassembled WGS sequence"/>
</dbReference>
<dbReference type="RefSeq" id="WP_102257453.1">
    <property type="nucleotide sequence ID" value="NZ_MDBG01000173.1"/>
</dbReference>
<evidence type="ECO:0000313" key="1">
    <source>
        <dbReference type="EMBL" id="PMP17806.1"/>
    </source>
</evidence>
<comment type="caution">
    <text evidence="1">The sequence shown here is derived from an EMBL/GenBank/DDBJ whole genome shotgun (WGS) entry which is preliminary data.</text>
</comment>
<dbReference type="Proteomes" id="UP000308018">
    <property type="component" value="Unassembled WGS sequence"/>
</dbReference>
<gene>
    <name evidence="1" type="ORF">BCS92_05205</name>
    <name evidence="2" type="ORF">FC057_20205</name>
</gene>
<reference evidence="1" key="3">
    <citation type="journal article" date="2018" name="Nature">
        <title>A major lineage of non-tailed dsDNA viruses as unrecognized killers of marine bacteria.</title>
        <authorList>
            <person name="Kauffman K.M."/>
            <person name="Hussain F.A."/>
            <person name="Yang J."/>
            <person name="Arevalo P."/>
            <person name="Brown J.M."/>
            <person name="Chang W.K."/>
            <person name="VanInsberghe D."/>
            <person name="Elsherbini J."/>
            <person name="Sharma R.S."/>
            <person name="Cutler M.B."/>
            <person name="Kelly L."/>
            <person name="Polz M.F."/>
        </authorList>
    </citation>
    <scope>NUCLEOTIDE SEQUENCE</scope>
    <source>
        <strain evidence="1">10N.222.48.A2</strain>
    </source>
</reference>
<protein>
    <recommendedName>
        <fullName evidence="5">Integrase</fullName>
    </recommendedName>
</protein>
<accession>A0A2N7NNF8</accession>
<reference evidence="2 4" key="4">
    <citation type="submission" date="2019-04" db="EMBL/GenBank/DDBJ databases">
        <title>A reverse ecology approach based on a biological definition of microbial populations.</title>
        <authorList>
            <person name="Arevalo P."/>
            <person name="Vaninsberghe D."/>
            <person name="Elsherbini J."/>
            <person name="Gore J."/>
            <person name="Polz M."/>
        </authorList>
    </citation>
    <scope>NUCLEOTIDE SEQUENCE [LARGE SCALE GENOMIC DNA]</scope>
    <source>
        <strain evidence="2 4">10N.222.45.A8</strain>
    </source>
</reference>
<reference evidence="3" key="1">
    <citation type="submission" date="2016-07" db="EMBL/GenBank/DDBJ databases">
        <title>Nontailed viruses are major unrecognized killers of bacteria in the ocean.</title>
        <authorList>
            <person name="Kauffman K."/>
            <person name="Hussain F."/>
            <person name="Yang J."/>
            <person name="Arevalo P."/>
            <person name="Brown J."/>
            <person name="Cutler M."/>
            <person name="Kelly L."/>
            <person name="Polz M.F."/>
        </authorList>
    </citation>
    <scope>NUCLEOTIDE SEQUENCE [LARGE SCALE GENOMIC DNA]</scope>
    <source>
        <strain evidence="3">10N.222.48.A2</strain>
    </source>
</reference>
<name>A0A2N7NNF8_9VIBR</name>
<sequence>MGDTNEFKTCPIITAFVDKGEVTSFDGGYFIKPMSNYNLERLNAILTGFSKEVGFNSTSLAIWREIITYTLKNHAVNVKSSTWKRYRISLNNVLNTALSNDLAPATFLRNLLADISLVKVDEVVSKKNEKSERIFSNDIYKLRMAAKSHIERMAVQWLEVGILTNIRPNELDGAEINYDGDSPTLDVLNTIKSDQSKKMIQSGLMATTRSINLSHLSLLDMLMLEKFIIESGRIITAGGYEAFYEGIRQKLFALSNKHLGYSLSLSVGRTQYAANHRAMNPGCNRELADQMGHTDVMRASRSYGKKANGYAKIAIIPSEEVEKIEGLLGSDQYE</sequence>
<evidence type="ECO:0000313" key="3">
    <source>
        <dbReference type="Proteomes" id="UP000235579"/>
    </source>
</evidence>
<proteinExistence type="predicted"/>
<reference evidence="1" key="2">
    <citation type="submission" date="2016-07" db="EMBL/GenBank/DDBJ databases">
        <authorList>
            <person name="Wan K."/>
            <person name="Booth B."/>
            <person name="Spirohn K."/>
            <person name="Hao T."/>
            <person name="Hu Y."/>
            <person name="Calderwood M."/>
            <person name="Hill D."/>
            <person name="Mohr S."/>
            <person name="Vidal M."/>
            <person name="Celniker S."/>
            <person name="Perrimon N."/>
        </authorList>
    </citation>
    <scope>NUCLEOTIDE SEQUENCE</scope>
    <source>
        <strain evidence="1">10N.222.48.A2</strain>
    </source>
</reference>